<dbReference type="Ensembl" id="ENSAMXT00005026535.1">
    <property type="protein sequence ID" value="ENSAMXP00005024034.1"/>
    <property type="gene ID" value="ENSAMXG00005012288.1"/>
</dbReference>
<evidence type="ECO:0000313" key="2">
    <source>
        <dbReference type="Proteomes" id="UP000694621"/>
    </source>
</evidence>
<protein>
    <submittedName>
        <fullName evidence="1">Uncharacterized protein</fullName>
    </submittedName>
</protein>
<reference evidence="1" key="1">
    <citation type="submission" date="2025-08" db="UniProtKB">
        <authorList>
            <consortium name="Ensembl"/>
        </authorList>
    </citation>
    <scope>IDENTIFICATION</scope>
</reference>
<organism evidence="1 2">
    <name type="scientific">Astyanax mexicanus</name>
    <name type="common">Blind cave fish</name>
    <name type="synonym">Astyanax fasciatus mexicanus</name>
    <dbReference type="NCBI Taxonomy" id="7994"/>
    <lineage>
        <taxon>Eukaryota</taxon>
        <taxon>Metazoa</taxon>
        <taxon>Chordata</taxon>
        <taxon>Craniata</taxon>
        <taxon>Vertebrata</taxon>
        <taxon>Euteleostomi</taxon>
        <taxon>Actinopterygii</taxon>
        <taxon>Neopterygii</taxon>
        <taxon>Teleostei</taxon>
        <taxon>Ostariophysi</taxon>
        <taxon>Characiformes</taxon>
        <taxon>Characoidei</taxon>
        <taxon>Acestrorhamphidae</taxon>
        <taxon>Acestrorhamphinae</taxon>
        <taxon>Astyanax</taxon>
    </lineage>
</organism>
<sequence length="63" mass="6819">MEQGSPRFHQQKEVLQPGTFVLRGKRRKLGFSARTVTTSVGTSVCTGAPSLCSALFTAHRGLQ</sequence>
<evidence type="ECO:0000313" key="1">
    <source>
        <dbReference type="Ensembl" id="ENSAMXP00005024034.1"/>
    </source>
</evidence>
<dbReference type="AlphaFoldDB" id="A0A8B9JNU5"/>
<dbReference type="Proteomes" id="UP000694621">
    <property type="component" value="Unplaced"/>
</dbReference>
<proteinExistence type="predicted"/>
<accession>A0A8B9JNU5</accession>
<name>A0A8B9JNU5_ASTMX</name>